<sequence>MKKISYKRIYQSQEYLAPLGVVRSRSLFGGYSLSVNNTVFAMVSEGELYLRACEETAVYQRKVKTPLLTLKKRGGPLQLNYFHVDENLWQNHKLLLRLSKLSLKDALREKNGRQVSQRLKDLPNLSFHMELLMAEAGIKNVADLRQLGAKNAWAKLRRLRENLSVGFILSLEGALTGVHAAAVPLSRRDELIDWASALNIHTPAQVD</sequence>
<feature type="domain" description="TfoX C-terminal" evidence="2">
    <location>
        <begin position="117"/>
        <end position="194"/>
    </location>
</feature>
<dbReference type="InterPro" id="IPR007077">
    <property type="entry name" value="TfoX_C"/>
</dbReference>
<feature type="domain" description="TfoX N-terminal" evidence="1">
    <location>
        <begin position="14"/>
        <end position="106"/>
    </location>
</feature>
<evidence type="ECO:0000313" key="3">
    <source>
        <dbReference type="EMBL" id="CAH6635631.1"/>
    </source>
</evidence>
<dbReference type="SUPFAM" id="SSF159894">
    <property type="entry name" value="YgaC/TfoX-N like"/>
    <property type="match status" value="1"/>
</dbReference>
<gene>
    <name evidence="3" type="ORF">FBBNIHIM_02225</name>
</gene>
<dbReference type="Gene3D" id="1.10.150.20">
    <property type="entry name" value="5' to 3' exonuclease, C-terminal subdomain"/>
    <property type="match status" value="1"/>
</dbReference>
<evidence type="ECO:0000259" key="1">
    <source>
        <dbReference type="Pfam" id="PF04993"/>
    </source>
</evidence>
<name>A0ABM9F534_9ENTR</name>
<reference evidence="3" key="1">
    <citation type="submission" date="2022-05" db="EMBL/GenBank/DDBJ databases">
        <authorList>
            <person name="Blom J."/>
        </authorList>
    </citation>
    <scope>NUCLEOTIDE SEQUENCE</scope>
    <source>
        <strain evidence="3">Type strain: CPO20170097</strain>
    </source>
</reference>
<comment type="caution">
    <text evidence="3">The sequence shown here is derived from an EMBL/GenBank/DDBJ whole genome shotgun (WGS) entry which is preliminary data.</text>
</comment>
<dbReference type="RefSeq" id="WP_253896785.1">
    <property type="nucleotide sequence ID" value="NZ_CALSBS010000001.1"/>
</dbReference>
<dbReference type="InterPro" id="IPR026256">
    <property type="entry name" value="TfoX-like_gammaprotbact"/>
</dbReference>
<dbReference type="Pfam" id="PF04993">
    <property type="entry name" value="TfoX_N"/>
    <property type="match status" value="1"/>
</dbReference>
<dbReference type="PANTHER" id="PTHR36121:SF1">
    <property type="entry name" value="PROTEIN SXY"/>
    <property type="match status" value="1"/>
</dbReference>
<accession>A0ABM9F534</accession>
<protein>
    <submittedName>
        <fullName evidence="3">Regulator of competence-specific genes</fullName>
    </submittedName>
</protein>
<evidence type="ECO:0000313" key="4">
    <source>
        <dbReference type="Proteomes" id="UP001152651"/>
    </source>
</evidence>
<dbReference type="Proteomes" id="UP001152651">
    <property type="component" value="Unassembled WGS sequence"/>
</dbReference>
<dbReference type="InterPro" id="IPR007076">
    <property type="entry name" value="TfoX_N"/>
</dbReference>
<dbReference type="InterPro" id="IPR047525">
    <property type="entry name" value="TfoX-like"/>
</dbReference>
<keyword evidence="4" id="KW-1185">Reference proteome</keyword>
<evidence type="ECO:0000259" key="2">
    <source>
        <dbReference type="Pfam" id="PF04994"/>
    </source>
</evidence>
<dbReference type="PIRSF" id="PIRSF028788">
    <property type="entry name" value="TfoX_Sxy"/>
    <property type="match status" value="1"/>
</dbReference>
<dbReference type="EMBL" id="CALSBS010000001">
    <property type="protein sequence ID" value="CAH6635631.1"/>
    <property type="molecule type" value="Genomic_DNA"/>
</dbReference>
<dbReference type="Gene3D" id="3.30.1460.30">
    <property type="entry name" value="YgaC/TfoX-N like chaperone"/>
    <property type="match status" value="1"/>
</dbReference>
<dbReference type="Pfam" id="PF04994">
    <property type="entry name" value="TfoX_C"/>
    <property type="match status" value="1"/>
</dbReference>
<dbReference type="PANTHER" id="PTHR36121">
    <property type="entry name" value="PROTEIN SXY"/>
    <property type="match status" value="1"/>
</dbReference>
<proteinExistence type="predicted"/>
<organism evidence="3 4">
    <name type="scientific">Pseudocitrobacter vendiensis</name>
    <dbReference type="NCBI Taxonomy" id="2488306"/>
    <lineage>
        <taxon>Bacteria</taxon>
        <taxon>Pseudomonadati</taxon>
        <taxon>Pseudomonadota</taxon>
        <taxon>Gammaproteobacteria</taxon>
        <taxon>Enterobacterales</taxon>
        <taxon>Enterobacteriaceae</taxon>
        <taxon>Pseudocitrobacter</taxon>
    </lineage>
</organism>